<accession>A0A329MLD3</accession>
<proteinExistence type="predicted"/>
<dbReference type="InterPro" id="IPR036291">
    <property type="entry name" value="NAD(P)-bd_dom_sf"/>
</dbReference>
<sequence length="211" mass="22907">MKLIVFGATGGTGRQVVVQALEEGHDVAAVVRKPEALDIRHDKLEVVKGDVLLPATFRQAMSGKDAVLSALGVSHRNPTTVYSSGTAAIMEAMKESGVSRLICLSSAGLDIPADTPLMQRLVIRLVIQRMYKHAYEDMARMEAAVRASSGLSWSVIRPPRLTNGPRTKSYRTAINKPVSRAVGISRADLADFMLRSIADRSTYQALMEISN</sequence>
<dbReference type="GO" id="GO:0004074">
    <property type="term" value="F:biliverdin reductase [NAD(P)H] activity"/>
    <property type="evidence" value="ECO:0007669"/>
    <property type="project" value="TreeGrafter"/>
</dbReference>
<dbReference type="Gene3D" id="3.40.50.720">
    <property type="entry name" value="NAD(P)-binding Rossmann-like Domain"/>
    <property type="match status" value="1"/>
</dbReference>
<protein>
    <recommendedName>
        <fullName evidence="1">NAD(P)-binding domain-containing protein</fullName>
    </recommendedName>
</protein>
<dbReference type="EMBL" id="QMFB01000007">
    <property type="protein sequence ID" value="RAV20731.1"/>
    <property type="molecule type" value="Genomic_DNA"/>
</dbReference>
<organism evidence="2 3">
    <name type="scientific">Paenibacillus contaminans</name>
    <dbReference type="NCBI Taxonomy" id="450362"/>
    <lineage>
        <taxon>Bacteria</taxon>
        <taxon>Bacillati</taxon>
        <taxon>Bacillota</taxon>
        <taxon>Bacilli</taxon>
        <taxon>Bacillales</taxon>
        <taxon>Paenibacillaceae</taxon>
        <taxon>Paenibacillus</taxon>
    </lineage>
</organism>
<reference evidence="2 3" key="1">
    <citation type="journal article" date="2009" name="Int. J. Syst. Evol. Microbiol.">
        <title>Paenibacillus contaminans sp. nov., isolated from a contaminated laboratory plate.</title>
        <authorList>
            <person name="Chou J.H."/>
            <person name="Lee J.H."/>
            <person name="Lin M.C."/>
            <person name="Chang P.S."/>
            <person name="Arun A.B."/>
            <person name="Young C.C."/>
            <person name="Chen W.M."/>
        </authorList>
    </citation>
    <scope>NUCLEOTIDE SEQUENCE [LARGE SCALE GENOMIC DNA]</scope>
    <source>
        <strain evidence="2 3">CKOBP-6</strain>
    </source>
</reference>
<dbReference type="PANTHER" id="PTHR43355">
    <property type="entry name" value="FLAVIN REDUCTASE (NADPH)"/>
    <property type="match status" value="1"/>
</dbReference>
<dbReference type="SUPFAM" id="SSF51735">
    <property type="entry name" value="NAD(P)-binding Rossmann-fold domains"/>
    <property type="match status" value="1"/>
</dbReference>
<dbReference type="RefSeq" id="WP_113031589.1">
    <property type="nucleotide sequence ID" value="NZ_QMFB01000007.1"/>
</dbReference>
<feature type="domain" description="NAD(P)-binding" evidence="1">
    <location>
        <begin position="7"/>
        <end position="199"/>
    </location>
</feature>
<dbReference type="Pfam" id="PF13460">
    <property type="entry name" value="NAD_binding_10"/>
    <property type="match status" value="1"/>
</dbReference>
<dbReference type="InterPro" id="IPR051606">
    <property type="entry name" value="Polyketide_Oxido-like"/>
</dbReference>
<gene>
    <name evidence="2" type="ORF">DQG23_14595</name>
</gene>
<dbReference type="CDD" id="cd05244">
    <property type="entry name" value="BVR-B_like_SDR_a"/>
    <property type="match status" value="1"/>
</dbReference>
<dbReference type="AlphaFoldDB" id="A0A329MLD3"/>
<dbReference type="GO" id="GO:0042602">
    <property type="term" value="F:riboflavin reductase (NADPH) activity"/>
    <property type="evidence" value="ECO:0007669"/>
    <property type="project" value="TreeGrafter"/>
</dbReference>
<evidence type="ECO:0000313" key="2">
    <source>
        <dbReference type="EMBL" id="RAV20731.1"/>
    </source>
</evidence>
<keyword evidence="3" id="KW-1185">Reference proteome</keyword>
<dbReference type="PANTHER" id="PTHR43355:SF2">
    <property type="entry name" value="FLAVIN REDUCTASE (NADPH)"/>
    <property type="match status" value="1"/>
</dbReference>
<evidence type="ECO:0000313" key="3">
    <source>
        <dbReference type="Proteomes" id="UP000250369"/>
    </source>
</evidence>
<comment type="caution">
    <text evidence="2">The sequence shown here is derived from an EMBL/GenBank/DDBJ whole genome shotgun (WGS) entry which is preliminary data.</text>
</comment>
<name>A0A329MLD3_9BACL</name>
<evidence type="ECO:0000259" key="1">
    <source>
        <dbReference type="Pfam" id="PF13460"/>
    </source>
</evidence>
<dbReference type="OrthoDB" id="9785372at2"/>
<dbReference type="Proteomes" id="UP000250369">
    <property type="component" value="Unassembled WGS sequence"/>
</dbReference>
<dbReference type="InterPro" id="IPR016040">
    <property type="entry name" value="NAD(P)-bd_dom"/>
</dbReference>